<reference evidence="7 8" key="1">
    <citation type="submission" date="2019-08" db="EMBL/GenBank/DDBJ databases">
        <title>In-depth cultivation of the pig gut microbiome towards novel bacterial diversity and tailored functional studies.</title>
        <authorList>
            <person name="Wylensek D."/>
            <person name="Hitch T.C.A."/>
            <person name="Clavel T."/>
        </authorList>
    </citation>
    <scope>NUCLEOTIDE SEQUENCE [LARGE SCALE GENOMIC DNA]</scope>
    <source>
        <strain evidence="7 8">Oil-RF-744-WCA-WT-10</strain>
    </source>
</reference>
<dbReference type="CDD" id="cd00609">
    <property type="entry name" value="AAT_like"/>
    <property type="match status" value="1"/>
</dbReference>
<dbReference type="InterPro" id="IPR051798">
    <property type="entry name" value="Class-II_PLP-Dep_Aminotrans"/>
</dbReference>
<sequence length="392" mass="43761">MTTNYDFDKIVDRSRTATVKHDALQEEFGRSDLLPLWVADMDFEVCPTITQALSRRIEGNHIYGYTVPSPGYWQSIIDWQARRNGFGFTRDELTFIPGVVTGFGLALNFFTRPGDKVVIQEPVYHPFRRLIAGNGRRVVNNALLNRGNGCYEMDLEGLERIFKQEEPRMMVLCNPHNPIGIAWPASVLRQVASLARKHGVIVFDDEIHSDLMLYGHKHAAFAAVSDDAAAVALTLGAPTKTFNIAGLESSWCVVKNPDLRKPFYNWLGTNELNSPTMVATLATEAAYTCGEPWLEQCLHYIEANVDYVAAYCRQHLDGIVAVKPQASYLVWLDCTALGLSHEQLVSLFVDKAHLALNDGAMFGRGGEGHMRLNCATPRSNLVEAMRRLTDAI</sequence>
<evidence type="ECO:0000256" key="2">
    <source>
        <dbReference type="ARBA" id="ARBA00012224"/>
    </source>
</evidence>
<accession>A0A6L5X7M7</accession>
<comment type="caution">
    <text evidence="7">The sequence shown here is derived from an EMBL/GenBank/DDBJ whole genome shotgun (WGS) entry which is preliminary data.</text>
</comment>
<comment type="cofactor">
    <cofactor evidence="1">
        <name>pyridoxal 5'-phosphate</name>
        <dbReference type="ChEBI" id="CHEBI:597326"/>
    </cofactor>
</comment>
<evidence type="ECO:0000313" key="8">
    <source>
        <dbReference type="Proteomes" id="UP000483362"/>
    </source>
</evidence>
<evidence type="ECO:0000256" key="4">
    <source>
        <dbReference type="ARBA" id="ARBA00023239"/>
    </source>
</evidence>
<dbReference type="InterPro" id="IPR015421">
    <property type="entry name" value="PyrdxlP-dep_Trfase_major"/>
</dbReference>
<name>A0A6L5X7M7_9BACT</name>
<dbReference type="GO" id="GO:0030170">
    <property type="term" value="F:pyridoxal phosphate binding"/>
    <property type="evidence" value="ECO:0007669"/>
    <property type="project" value="InterPro"/>
</dbReference>
<dbReference type="SUPFAM" id="SSF53383">
    <property type="entry name" value="PLP-dependent transferases"/>
    <property type="match status" value="1"/>
</dbReference>
<dbReference type="RefSeq" id="WP_154327923.1">
    <property type="nucleotide sequence ID" value="NZ_CP045696.1"/>
</dbReference>
<evidence type="ECO:0000256" key="5">
    <source>
        <dbReference type="ARBA" id="ARBA00037974"/>
    </source>
</evidence>
<dbReference type="InterPro" id="IPR015422">
    <property type="entry name" value="PyrdxlP-dep_Trfase_small"/>
</dbReference>
<dbReference type="InterPro" id="IPR027619">
    <property type="entry name" value="C-S_lyase_PatB-like"/>
</dbReference>
<dbReference type="AlphaFoldDB" id="A0A6L5X7M7"/>
<keyword evidence="3" id="KW-0663">Pyridoxal phosphate</keyword>
<dbReference type="Proteomes" id="UP000483362">
    <property type="component" value="Unassembled WGS sequence"/>
</dbReference>
<dbReference type="PANTHER" id="PTHR43525:SF1">
    <property type="entry name" value="PROTEIN MALY"/>
    <property type="match status" value="1"/>
</dbReference>
<keyword evidence="8" id="KW-1185">Reference proteome</keyword>
<keyword evidence="7" id="KW-0808">Transferase</keyword>
<keyword evidence="4" id="KW-0456">Lyase</keyword>
<dbReference type="GO" id="GO:0008483">
    <property type="term" value="F:transaminase activity"/>
    <property type="evidence" value="ECO:0007669"/>
    <property type="project" value="UniProtKB-KW"/>
</dbReference>
<gene>
    <name evidence="7" type="ORF">FYJ29_00665</name>
</gene>
<dbReference type="InterPro" id="IPR015424">
    <property type="entry name" value="PyrdxlP-dep_Trfase"/>
</dbReference>
<organism evidence="7 8">
    <name type="scientific">Sodaliphilus pleomorphus</name>
    <dbReference type="NCBI Taxonomy" id="2606626"/>
    <lineage>
        <taxon>Bacteria</taxon>
        <taxon>Pseudomonadati</taxon>
        <taxon>Bacteroidota</taxon>
        <taxon>Bacteroidia</taxon>
        <taxon>Bacteroidales</taxon>
        <taxon>Muribaculaceae</taxon>
        <taxon>Sodaliphilus</taxon>
    </lineage>
</organism>
<dbReference type="GO" id="GO:0047804">
    <property type="term" value="F:cysteine-S-conjugate beta-lyase activity"/>
    <property type="evidence" value="ECO:0007669"/>
    <property type="project" value="UniProtKB-EC"/>
</dbReference>
<keyword evidence="7" id="KW-0032">Aminotransferase</keyword>
<evidence type="ECO:0000313" key="7">
    <source>
        <dbReference type="EMBL" id="MSS16291.1"/>
    </source>
</evidence>
<dbReference type="PANTHER" id="PTHR43525">
    <property type="entry name" value="PROTEIN MALY"/>
    <property type="match status" value="1"/>
</dbReference>
<dbReference type="Gene3D" id="3.90.1150.10">
    <property type="entry name" value="Aspartate Aminotransferase, domain 1"/>
    <property type="match status" value="1"/>
</dbReference>
<evidence type="ECO:0000256" key="1">
    <source>
        <dbReference type="ARBA" id="ARBA00001933"/>
    </source>
</evidence>
<dbReference type="Gene3D" id="3.40.640.10">
    <property type="entry name" value="Type I PLP-dependent aspartate aminotransferase-like (Major domain)"/>
    <property type="match status" value="1"/>
</dbReference>
<comment type="similarity">
    <text evidence="5">Belongs to the class-II pyridoxal-phosphate-dependent aminotransferase family. MalY/PatB cystathionine beta-lyase subfamily.</text>
</comment>
<evidence type="ECO:0000256" key="3">
    <source>
        <dbReference type="ARBA" id="ARBA00022898"/>
    </source>
</evidence>
<proteinExistence type="inferred from homology"/>
<feature type="domain" description="Aminotransferase class I/classII large" evidence="6">
    <location>
        <begin position="33"/>
        <end position="388"/>
    </location>
</feature>
<dbReference type="Pfam" id="PF00155">
    <property type="entry name" value="Aminotran_1_2"/>
    <property type="match status" value="1"/>
</dbReference>
<protein>
    <recommendedName>
        <fullName evidence="2">cysteine-S-conjugate beta-lyase</fullName>
        <ecNumber evidence="2">4.4.1.13</ecNumber>
    </recommendedName>
</protein>
<dbReference type="EC" id="4.4.1.13" evidence="2"/>
<dbReference type="InterPro" id="IPR004839">
    <property type="entry name" value="Aminotransferase_I/II_large"/>
</dbReference>
<evidence type="ECO:0000259" key="6">
    <source>
        <dbReference type="Pfam" id="PF00155"/>
    </source>
</evidence>
<dbReference type="EMBL" id="VULT01000001">
    <property type="protein sequence ID" value="MSS16291.1"/>
    <property type="molecule type" value="Genomic_DNA"/>
</dbReference>
<dbReference type="NCBIfam" id="TIGR04350">
    <property type="entry name" value="C_S_lyase_PatB"/>
    <property type="match status" value="1"/>
</dbReference>